<evidence type="ECO:0000256" key="1">
    <source>
        <dbReference type="ARBA" id="ARBA00004496"/>
    </source>
</evidence>
<keyword evidence="9" id="KW-1185">Reference proteome</keyword>
<feature type="coiled-coil region" evidence="5">
    <location>
        <begin position="196"/>
        <end position="258"/>
    </location>
</feature>
<dbReference type="Pfam" id="PF04405">
    <property type="entry name" value="ScdA_N"/>
    <property type="match status" value="1"/>
</dbReference>
<evidence type="ECO:0000256" key="3">
    <source>
        <dbReference type="ARBA" id="ARBA00022723"/>
    </source>
</evidence>
<evidence type="ECO:0000313" key="8">
    <source>
        <dbReference type="EMBL" id="TJZ54811.1"/>
    </source>
</evidence>
<dbReference type="AlphaFoldDB" id="A0A4U0NKE8"/>
<keyword evidence="3" id="KW-0479">Metal-binding</keyword>
<feature type="domain" description="Hemerythrin-like" evidence="6">
    <location>
        <begin position="161"/>
        <end position="300"/>
    </location>
</feature>
<keyword evidence="2" id="KW-0963">Cytoplasm</keyword>
<evidence type="ECO:0000259" key="6">
    <source>
        <dbReference type="Pfam" id="PF01814"/>
    </source>
</evidence>
<evidence type="ECO:0000256" key="5">
    <source>
        <dbReference type="SAM" id="Coils"/>
    </source>
</evidence>
<dbReference type="InterPro" id="IPR012312">
    <property type="entry name" value="Hemerythrin-like"/>
</dbReference>
<dbReference type="Gene3D" id="1.20.120.520">
    <property type="entry name" value="nmb1532 protein domain like"/>
    <property type="match status" value="1"/>
</dbReference>
<dbReference type="PANTHER" id="PTHR36438:SF1">
    <property type="entry name" value="IRON-SULFUR CLUSTER REPAIR PROTEIN YTFE"/>
    <property type="match status" value="1"/>
</dbReference>
<name>A0A4U0NKE8_9SPHI</name>
<evidence type="ECO:0000256" key="4">
    <source>
        <dbReference type="ARBA" id="ARBA00023004"/>
    </source>
</evidence>
<sequence length="309" mass="35748">MIKTTVLDVTRIEPRLKHPTIFDHFDSLEQGESFCILNDHDPKPLYYQLLGERGNIFTWEYLESGPEYWRVSIAKPATKDASPTVGEIAAKDIRKAEVFKKLGIDFCCGGKKTLQEAAQSVGLNKEQLLQELENTTSIPSNGTQHDFSAWDPGFLADYIYHIHHKYVREQGPIIEQLADKVAVRHGAEHNELITLAEELHNLMEDLYQHLKKEEKKLFPFIKQSDKGGYTERQIEEIIQAMEHEHESAGEELRRFRALTKDYTLPANACNSYTYLYEKIKEFETDLFQHIHLENNILFPKTIEIAKQTT</sequence>
<comment type="subcellular location">
    <subcellularLocation>
        <location evidence="1">Cytoplasm</location>
    </subcellularLocation>
</comment>
<evidence type="ECO:0000313" key="9">
    <source>
        <dbReference type="Proteomes" id="UP000306808"/>
    </source>
</evidence>
<accession>A0A4U0NKE8</accession>
<dbReference type="Pfam" id="PF10006">
    <property type="entry name" value="DUF2249"/>
    <property type="match status" value="1"/>
</dbReference>
<dbReference type="NCBIfam" id="TIGR03652">
    <property type="entry name" value="FeS_repair_RIC"/>
    <property type="match status" value="1"/>
</dbReference>
<dbReference type="InterPro" id="IPR019903">
    <property type="entry name" value="RIC_family"/>
</dbReference>
<dbReference type="RefSeq" id="WP_136902171.1">
    <property type="nucleotide sequence ID" value="NZ_SUME01000006.1"/>
</dbReference>
<protein>
    <submittedName>
        <fullName evidence="8">Iron-sulfur cluster repair di-iron protein</fullName>
    </submittedName>
</protein>
<dbReference type="GO" id="GO:0005737">
    <property type="term" value="C:cytoplasm"/>
    <property type="evidence" value="ECO:0007669"/>
    <property type="project" value="UniProtKB-SubCell"/>
</dbReference>
<dbReference type="EMBL" id="SUME01000006">
    <property type="protein sequence ID" value="TJZ54811.1"/>
    <property type="molecule type" value="Genomic_DNA"/>
</dbReference>
<organism evidence="8 9">
    <name type="scientific">Sphingobacterium olei</name>
    <dbReference type="NCBI Taxonomy" id="2571155"/>
    <lineage>
        <taxon>Bacteria</taxon>
        <taxon>Pseudomonadati</taxon>
        <taxon>Bacteroidota</taxon>
        <taxon>Sphingobacteriia</taxon>
        <taxon>Sphingobacteriales</taxon>
        <taxon>Sphingobacteriaceae</taxon>
        <taxon>Sphingobacterium</taxon>
    </lineage>
</organism>
<reference evidence="8 9" key="1">
    <citation type="submission" date="2019-04" db="EMBL/GenBank/DDBJ databases">
        <title>Sphingobacterium olei sp. nov., isolated from oil-contaminated soil.</title>
        <authorList>
            <person name="Liu B."/>
        </authorList>
    </citation>
    <scope>NUCLEOTIDE SEQUENCE [LARGE SCALE GENOMIC DNA]</scope>
    <source>
        <strain evidence="8 9">HAL-9</strain>
    </source>
</reference>
<dbReference type="PANTHER" id="PTHR36438">
    <property type="entry name" value="IRON-SULFUR CLUSTER REPAIR PROTEIN YTFE"/>
    <property type="match status" value="1"/>
</dbReference>
<dbReference type="GO" id="GO:0046872">
    <property type="term" value="F:metal ion binding"/>
    <property type="evidence" value="ECO:0007669"/>
    <property type="project" value="UniProtKB-KW"/>
</dbReference>
<feature type="domain" description="DUF2249" evidence="7">
    <location>
        <begin position="6"/>
        <end position="75"/>
    </location>
</feature>
<comment type="caution">
    <text evidence="8">The sequence shown here is derived from an EMBL/GenBank/DDBJ whole genome shotgun (WGS) entry which is preliminary data.</text>
</comment>
<dbReference type="InterPro" id="IPR018720">
    <property type="entry name" value="DUF2249"/>
</dbReference>
<gene>
    <name evidence="8" type="primary">ric</name>
    <name evidence="8" type="ORF">FAZ15_15165</name>
</gene>
<evidence type="ECO:0000259" key="7">
    <source>
        <dbReference type="Pfam" id="PF10006"/>
    </source>
</evidence>
<keyword evidence="4" id="KW-0408">Iron</keyword>
<dbReference type="OrthoDB" id="9797132at2"/>
<dbReference type="Proteomes" id="UP000306808">
    <property type="component" value="Unassembled WGS sequence"/>
</dbReference>
<keyword evidence="5" id="KW-0175">Coiled coil</keyword>
<proteinExistence type="predicted"/>
<evidence type="ECO:0000256" key="2">
    <source>
        <dbReference type="ARBA" id="ARBA00022490"/>
    </source>
</evidence>
<dbReference type="CDD" id="cd12108">
    <property type="entry name" value="Hr-like"/>
    <property type="match status" value="1"/>
</dbReference>
<dbReference type="Pfam" id="PF01814">
    <property type="entry name" value="Hemerythrin"/>
    <property type="match status" value="1"/>
</dbReference>